<evidence type="ECO:0000313" key="3">
    <source>
        <dbReference type="Proteomes" id="UP000095672"/>
    </source>
</evidence>
<accession>A0A1C9W8J9</accession>
<reference evidence="3" key="1">
    <citation type="submission" date="2016-01" db="EMBL/GenBank/DDBJ databases">
        <title>Complete genome sequence of Microbulbifer sp. CCB-MM1, a halophile isolated from Matang Mangrove Forest, Perak.</title>
        <authorList>
            <person name="Moh T.H."/>
            <person name="Dinesh B."/>
            <person name="Lau N.-S."/>
            <person name="Go F."/>
            <person name="Alexander Chong S.-C."/>
        </authorList>
    </citation>
    <scope>NUCLEOTIDE SEQUENCE [LARGE SCALE GENOMIC DNA]</scope>
    <source>
        <strain evidence="3">CCB-MM1</strain>
    </source>
</reference>
<dbReference type="KEGG" id="micc:AUP74_02059"/>
<sequence>MKRVLPSALVGWFLSYAEKLERPRLFKWIFALFLINLFIIDPVPFVDEILLGLFTIYLARQKATPAERTEEKVVKGETVKDGRDKKSHR</sequence>
<gene>
    <name evidence="2" type="ORF">AUP74_02059</name>
</gene>
<dbReference type="Pfam" id="PF19611">
    <property type="entry name" value="DUF6116"/>
    <property type="match status" value="1"/>
</dbReference>
<dbReference type="AlphaFoldDB" id="A0A1C9W8J9"/>
<evidence type="ECO:0000313" key="2">
    <source>
        <dbReference type="EMBL" id="AOS97489.1"/>
    </source>
</evidence>
<organism evidence="2 3">
    <name type="scientific">Microbulbifer aggregans</name>
    <dbReference type="NCBI Taxonomy" id="1769779"/>
    <lineage>
        <taxon>Bacteria</taxon>
        <taxon>Pseudomonadati</taxon>
        <taxon>Pseudomonadota</taxon>
        <taxon>Gammaproteobacteria</taxon>
        <taxon>Cellvibrionales</taxon>
        <taxon>Microbulbiferaceae</taxon>
        <taxon>Microbulbifer</taxon>
    </lineage>
</organism>
<feature type="region of interest" description="Disordered" evidence="1">
    <location>
        <begin position="65"/>
        <end position="89"/>
    </location>
</feature>
<proteinExistence type="predicted"/>
<dbReference type="Proteomes" id="UP000095672">
    <property type="component" value="Chromosome"/>
</dbReference>
<dbReference type="EMBL" id="CP014143">
    <property type="protein sequence ID" value="AOS97489.1"/>
    <property type="molecule type" value="Genomic_DNA"/>
</dbReference>
<dbReference type="OrthoDB" id="5741597at2"/>
<evidence type="ECO:0000256" key="1">
    <source>
        <dbReference type="SAM" id="MobiDB-lite"/>
    </source>
</evidence>
<dbReference type="RefSeq" id="WP_069947483.1">
    <property type="nucleotide sequence ID" value="NZ_CP014143.1"/>
</dbReference>
<dbReference type="PATRIC" id="fig|1769779.3.peg.2068"/>
<name>A0A1C9W8J9_9GAMM</name>
<dbReference type="InterPro" id="IPR046119">
    <property type="entry name" value="DUF6116"/>
</dbReference>
<protein>
    <submittedName>
        <fullName evidence="2">Uncharacterized protein</fullName>
    </submittedName>
</protein>
<keyword evidence="3" id="KW-1185">Reference proteome</keyword>
<dbReference type="STRING" id="1769779.AUP74_02059"/>